<dbReference type="Gene3D" id="2.40.50.140">
    <property type="entry name" value="Nucleic acid-binding proteins"/>
    <property type="match status" value="1"/>
</dbReference>
<feature type="transmembrane region" description="Helical" evidence="1">
    <location>
        <begin position="37"/>
        <end position="62"/>
    </location>
</feature>
<gene>
    <name evidence="3" type="ORF">SDC9_150701</name>
</gene>
<keyword evidence="1" id="KW-0812">Transmembrane</keyword>
<name>A0A645EN92_9ZZZZ</name>
<dbReference type="Pfam" id="PF01957">
    <property type="entry name" value="NfeD"/>
    <property type="match status" value="1"/>
</dbReference>
<keyword evidence="1" id="KW-0472">Membrane</keyword>
<dbReference type="AlphaFoldDB" id="A0A645EN92"/>
<feature type="transmembrane region" description="Helical" evidence="1">
    <location>
        <begin position="7"/>
        <end position="31"/>
    </location>
</feature>
<dbReference type="InterPro" id="IPR012340">
    <property type="entry name" value="NA-bd_OB-fold"/>
</dbReference>
<comment type="caution">
    <text evidence="3">The sequence shown here is derived from an EMBL/GenBank/DDBJ whole genome shotgun (WGS) entry which is preliminary data.</text>
</comment>
<protein>
    <recommendedName>
        <fullName evidence="2">NfeD-like C-terminal domain-containing protein</fullName>
    </recommendedName>
</protein>
<feature type="domain" description="NfeD-like C-terminal" evidence="2">
    <location>
        <begin position="85"/>
        <end position="138"/>
    </location>
</feature>
<dbReference type="EMBL" id="VSSQ01049387">
    <property type="protein sequence ID" value="MPN03471.1"/>
    <property type="molecule type" value="Genomic_DNA"/>
</dbReference>
<evidence type="ECO:0000256" key="1">
    <source>
        <dbReference type="SAM" id="Phobius"/>
    </source>
</evidence>
<reference evidence="3" key="1">
    <citation type="submission" date="2019-08" db="EMBL/GenBank/DDBJ databases">
        <authorList>
            <person name="Kucharzyk K."/>
            <person name="Murdoch R.W."/>
            <person name="Higgins S."/>
            <person name="Loffler F."/>
        </authorList>
    </citation>
    <scope>NUCLEOTIDE SEQUENCE</scope>
</reference>
<keyword evidence="1" id="KW-1133">Transmembrane helix</keyword>
<accession>A0A645EN92</accession>
<organism evidence="3">
    <name type="scientific">bioreactor metagenome</name>
    <dbReference type="NCBI Taxonomy" id="1076179"/>
    <lineage>
        <taxon>unclassified sequences</taxon>
        <taxon>metagenomes</taxon>
        <taxon>ecological metagenomes</taxon>
    </lineage>
</organism>
<sequence length="141" mass="16217">MGLNWIWFALVLFVLLVDFLTSNFTYSWLALGFIPAFFLGFFVGFEIQVVVALVIGVLALLYGLKVSKKYIKTNISQEKLLMGKYEGKEFVAQEQIEKETRIKINEVFWAVKNIGEKINKGDTFKVLEIKDNKLIVRKGDE</sequence>
<dbReference type="InterPro" id="IPR002810">
    <property type="entry name" value="NfeD-like_C"/>
</dbReference>
<proteinExistence type="predicted"/>
<evidence type="ECO:0000259" key="2">
    <source>
        <dbReference type="Pfam" id="PF01957"/>
    </source>
</evidence>
<evidence type="ECO:0000313" key="3">
    <source>
        <dbReference type="EMBL" id="MPN03471.1"/>
    </source>
</evidence>